<dbReference type="Proteomes" id="UP000183832">
    <property type="component" value="Unassembled WGS sequence"/>
</dbReference>
<dbReference type="OrthoDB" id="2020426at2759"/>
<keyword evidence="3" id="KW-1185">Reference proteome</keyword>
<dbReference type="EMBL" id="CVRI01000028">
    <property type="protein sequence ID" value="CRK92430.1"/>
    <property type="molecule type" value="Genomic_DNA"/>
</dbReference>
<gene>
    <name evidence="2" type="primary">similar to Protein kibra</name>
    <name evidence="2" type="ORF">CLUMA_CG005998</name>
</gene>
<protein>
    <submittedName>
        <fullName evidence="2">CLUMA_CG005998, isoform A</fullName>
    </submittedName>
</protein>
<dbReference type="STRING" id="568069.A0A1J1I0S2"/>
<evidence type="ECO:0000256" key="1">
    <source>
        <dbReference type="SAM" id="MobiDB-lite"/>
    </source>
</evidence>
<evidence type="ECO:0000313" key="3">
    <source>
        <dbReference type="Proteomes" id="UP000183832"/>
    </source>
</evidence>
<evidence type="ECO:0000313" key="2">
    <source>
        <dbReference type="EMBL" id="CRK92430.1"/>
    </source>
</evidence>
<feature type="region of interest" description="Disordered" evidence="1">
    <location>
        <begin position="45"/>
        <end position="71"/>
    </location>
</feature>
<accession>A0A1J1I0S2</accession>
<reference evidence="2 3" key="1">
    <citation type="submission" date="2015-04" db="EMBL/GenBank/DDBJ databases">
        <authorList>
            <person name="Syromyatnikov M.Y."/>
            <person name="Popov V.N."/>
        </authorList>
    </citation>
    <scope>NUCLEOTIDE SEQUENCE [LARGE SCALE GENOMIC DNA]</scope>
</reference>
<organism evidence="2 3">
    <name type="scientific">Clunio marinus</name>
    <dbReference type="NCBI Taxonomy" id="568069"/>
    <lineage>
        <taxon>Eukaryota</taxon>
        <taxon>Metazoa</taxon>
        <taxon>Ecdysozoa</taxon>
        <taxon>Arthropoda</taxon>
        <taxon>Hexapoda</taxon>
        <taxon>Insecta</taxon>
        <taxon>Pterygota</taxon>
        <taxon>Neoptera</taxon>
        <taxon>Endopterygota</taxon>
        <taxon>Diptera</taxon>
        <taxon>Nematocera</taxon>
        <taxon>Chironomoidea</taxon>
        <taxon>Chironomidae</taxon>
        <taxon>Clunio</taxon>
    </lineage>
</organism>
<proteinExistence type="predicted"/>
<dbReference type="AlphaFoldDB" id="A0A1J1I0S2"/>
<name>A0A1J1I0S2_9DIPT</name>
<sequence>MQKLLRKTSKEIYKLRKTKVEKNKPDMISFKEKMAFFTRRGASSVPEIPASSTSGINPSPSEQQISEEETKKTFNYNLNRDGVEV</sequence>